<evidence type="ECO:0000256" key="1">
    <source>
        <dbReference type="SAM" id="Phobius"/>
    </source>
</evidence>
<gene>
    <name evidence="2" type="ORF">ACFSBT_17020</name>
</gene>
<dbReference type="EMBL" id="JBHUDC010000008">
    <property type="protein sequence ID" value="MFD1514984.1"/>
    <property type="molecule type" value="Genomic_DNA"/>
</dbReference>
<evidence type="ECO:0000313" key="2">
    <source>
        <dbReference type="EMBL" id="MFD1514984.1"/>
    </source>
</evidence>
<organism evidence="2 3">
    <name type="scientific">Halomarina rubra</name>
    <dbReference type="NCBI Taxonomy" id="2071873"/>
    <lineage>
        <taxon>Archaea</taxon>
        <taxon>Methanobacteriati</taxon>
        <taxon>Methanobacteriota</taxon>
        <taxon>Stenosarchaea group</taxon>
        <taxon>Halobacteria</taxon>
        <taxon>Halobacteriales</taxon>
        <taxon>Natronomonadaceae</taxon>
        <taxon>Halomarina</taxon>
    </lineage>
</organism>
<comment type="caution">
    <text evidence="2">The sequence shown here is derived from an EMBL/GenBank/DDBJ whole genome shotgun (WGS) entry which is preliminary data.</text>
</comment>
<dbReference type="Proteomes" id="UP001597187">
    <property type="component" value="Unassembled WGS sequence"/>
</dbReference>
<accession>A0ABD6AYX7</accession>
<keyword evidence="3" id="KW-1185">Reference proteome</keyword>
<sequence length="75" mass="8313">MDPSVTHAETVTGVRLSPYPMVEFTDGCNDIYYPHPAWFGSHLVVVGLTVVFVSLVDERDDDPTEQHAHTGGSRR</sequence>
<proteinExistence type="predicted"/>
<feature type="transmembrane region" description="Helical" evidence="1">
    <location>
        <begin position="37"/>
        <end position="56"/>
    </location>
</feature>
<keyword evidence="1" id="KW-0812">Transmembrane</keyword>
<keyword evidence="1" id="KW-0472">Membrane</keyword>
<name>A0ABD6AYX7_9EURY</name>
<keyword evidence="1" id="KW-1133">Transmembrane helix</keyword>
<protein>
    <submittedName>
        <fullName evidence="2">Uncharacterized protein</fullName>
    </submittedName>
</protein>
<dbReference type="AlphaFoldDB" id="A0ABD6AYX7"/>
<dbReference type="RefSeq" id="WP_250874910.1">
    <property type="nucleotide sequence ID" value="NZ_JALXFV010000008.1"/>
</dbReference>
<evidence type="ECO:0000313" key="3">
    <source>
        <dbReference type="Proteomes" id="UP001597187"/>
    </source>
</evidence>
<reference evidence="2 3" key="1">
    <citation type="journal article" date="2019" name="Int. J. Syst. Evol. Microbiol.">
        <title>The Global Catalogue of Microorganisms (GCM) 10K type strain sequencing project: providing services to taxonomists for standard genome sequencing and annotation.</title>
        <authorList>
            <consortium name="The Broad Institute Genomics Platform"/>
            <consortium name="The Broad Institute Genome Sequencing Center for Infectious Disease"/>
            <person name="Wu L."/>
            <person name="Ma J."/>
        </authorList>
    </citation>
    <scope>NUCLEOTIDE SEQUENCE [LARGE SCALE GENOMIC DNA]</scope>
    <source>
        <strain evidence="2 3">CGMCC 1.12563</strain>
    </source>
</reference>